<organism evidence="1">
    <name type="scientific">marine metagenome</name>
    <dbReference type="NCBI Taxonomy" id="408172"/>
    <lineage>
        <taxon>unclassified sequences</taxon>
        <taxon>metagenomes</taxon>
        <taxon>ecological metagenomes</taxon>
    </lineage>
</organism>
<feature type="non-terminal residue" evidence="1">
    <location>
        <position position="50"/>
    </location>
</feature>
<sequence length="50" mass="5949">MKKLFYTRTAVFIWTLIVMLSSSVRSQPYQKIIRTICYFSDQPSTKDVEK</sequence>
<evidence type="ECO:0000313" key="1">
    <source>
        <dbReference type="EMBL" id="SVB65844.1"/>
    </source>
</evidence>
<name>A0A382FTY0_9ZZZZ</name>
<accession>A0A382FTY0</accession>
<reference evidence="1" key="1">
    <citation type="submission" date="2018-05" db="EMBL/GenBank/DDBJ databases">
        <authorList>
            <person name="Lanie J.A."/>
            <person name="Ng W.-L."/>
            <person name="Kazmierczak K.M."/>
            <person name="Andrzejewski T.M."/>
            <person name="Davidsen T.M."/>
            <person name="Wayne K.J."/>
            <person name="Tettelin H."/>
            <person name="Glass J.I."/>
            <person name="Rusch D."/>
            <person name="Podicherti R."/>
            <person name="Tsui H.-C.T."/>
            <person name="Winkler M.E."/>
        </authorList>
    </citation>
    <scope>NUCLEOTIDE SEQUENCE</scope>
</reference>
<dbReference type="AlphaFoldDB" id="A0A382FTY0"/>
<dbReference type="EMBL" id="UINC01051546">
    <property type="protein sequence ID" value="SVB65844.1"/>
    <property type="molecule type" value="Genomic_DNA"/>
</dbReference>
<gene>
    <name evidence="1" type="ORF">METZ01_LOCUS218698</name>
</gene>
<proteinExistence type="predicted"/>
<protein>
    <submittedName>
        <fullName evidence="1">Uncharacterized protein</fullName>
    </submittedName>
</protein>